<feature type="compositionally biased region" description="Acidic residues" evidence="1">
    <location>
        <begin position="396"/>
        <end position="410"/>
    </location>
</feature>
<dbReference type="Gene3D" id="3.10.20.230">
    <property type="entry name" value="Doublecortin domain"/>
    <property type="match status" value="2"/>
</dbReference>
<dbReference type="SUPFAM" id="SSF89837">
    <property type="entry name" value="Doublecortin (DC)"/>
    <property type="match status" value="2"/>
</dbReference>
<feature type="compositionally biased region" description="Polar residues" evidence="1">
    <location>
        <begin position="254"/>
        <end position="264"/>
    </location>
</feature>
<feature type="compositionally biased region" description="Acidic residues" evidence="1">
    <location>
        <begin position="422"/>
        <end position="434"/>
    </location>
</feature>
<evidence type="ECO:0000313" key="4">
    <source>
        <dbReference type="Proteomes" id="UP000887567"/>
    </source>
</evidence>
<feature type="region of interest" description="Disordered" evidence="1">
    <location>
        <begin position="236"/>
        <end position="291"/>
    </location>
</feature>
<dbReference type="EnsemblMetazoa" id="XM_021047432.2">
    <property type="protein sequence ID" value="XP_020903091.1"/>
    <property type="gene ID" value="LOC110241563"/>
</dbReference>
<name>A0A913XDQ3_EXADI</name>
<dbReference type="OMA" id="EDKYFHQ"/>
<dbReference type="InterPro" id="IPR003533">
    <property type="entry name" value="Doublecortin_dom"/>
</dbReference>
<accession>A0A913XDQ3</accession>
<dbReference type="EnsemblMetazoa" id="XM_021047433.2">
    <property type="protein sequence ID" value="XP_020903092.1"/>
    <property type="gene ID" value="LOC110241563"/>
</dbReference>
<organism evidence="3 4">
    <name type="scientific">Exaiptasia diaphana</name>
    <name type="common">Tropical sea anemone</name>
    <name type="synonym">Aiptasia pulchella</name>
    <dbReference type="NCBI Taxonomy" id="2652724"/>
    <lineage>
        <taxon>Eukaryota</taxon>
        <taxon>Metazoa</taxon>
        <taxon>Cnidaria</taxon>
        <taxon>Anthozoa</taxon>
        <taxon>Hexacorallia</taxon>
        <taxon>Actiniaria</taxon>
        <taxon>Aiptasiidae</taxon>
        <taxon>Exaiptasia</taxon>
    </lineage>
</organism>
<dbReference type="KEGG" id="epa:110241563"/>
<dbReference type="RefSeq" id="XP_020903091.1">
    <property type="nucleotide sequence ID" value="XM_021047432.2"/>
</dbReference>
<dbReference type="Proteomes" id="UP000887567">
    <property type="component" value="Unplaced"/>
</dbReference>
<protein>
    <recommendedName>
        <fullName evidence="2">Doublecortin domain-containing protein</fullName>
    </recommendedName>
</protein>
<dbReference type="GO" id="GO:0005874">
    <property type="term" value="C:microtubule"/>
    <property type="evidence" value="ECO:0007669"/>
    <property type="project" value="TreeGrafter"/>
</dbReference>
<dbReference type="SMART" id="SM00537">
    <property type="entry name" value="DCX"/>
    <property type="match status" value="2"/>
</dbReference>
<dbReference type="RefSeq" id="XP_020903089.1">
    <property type="nucleotide sequence ID" value="XM_021047430.2"/>
</dbReference>
<feature type="compositionally biased region" description="Basic and acidic residues" evidence="1">
    <location>
        <begin position="265"/>
        <end position="275"/>
    </location>
</feature>
<sequence length="629" mass="71476">MADNGAPHVTRATFFRNGDPNFKGKMMVVNPRYYRNFESFLDTVTSSTRSTNAVTRICTPHGRNFVHSVENFQNGGNYVVLGRERFKRLNYGEERNKNTVTRLPPILRNQMPSSGRYRKVYEGEKQALKRIYVYRNGDSRTPPRMILLKKRNLADMELVLSALQESRINFDFAISKLFTLKGKQIHSCDEILHDGRYVATQRGSRFKPINYEGISNFSPRSVVNITRFTKLPPIASRINPSKISNSPRKPAPSLPNNLGPSNQTKRTDKKQVEKREKKRTQPMPAQDSIISPFEDQDLTRESFSHVSLSVTPPPLDESPDFTLSENIGKENEPSAETVNKSASPELAVPSNLDNLPDDQQEDIGLQLYNASGMQSEWGDMVVDSKSAVTDKPIDDVPAEEVNDEEVTENDEGSREKTKTPEPDLDIEDETAENEENGRSQSVEEVINIEQPSKQENTEENQKEDEIAATASRLVERILQEEENEQTTAINDEIEEQQSKHEEPDNTEKEEIAQSPQPSMASSQEDLNSEDEVQSSQEDEQTDDDDDDEKDDDENDNDEEKNDDKDSKNNTTQPQSEKEESEAEEPATKENRTNKKVEQERSDPSAVKKNPVKQDHAKGRRREKRVDNKA</sequence>
<dbReference type="EnsemblMetazoa" id="XM_021047430.2">
    <property type="protein sequence ID" value="XP_020903089.1"/>
    <property type="gene ID" value="LOC110241563"/>
</dbReference>
<feature type="region of interest" description="Disordered" evidence="1">
    <location>
        <begin position="304"/>
        <end position="629"/>
    </location>
</feature>
<dbReference type="GO" id="GO:0005815">
    <property type="term" value="C:microtubule organizing center"/>
    <property type="evidence" value="ECO:0007669"/>
    <property type="project" value="TreeGrafter"/>
</dbReference>
<feature type="compositionally biased region" description="Basic and acidic residues" evidence="1">
    <location>
        <begin position="496"/>
        <end position="511"/>
    </location>
</feature>
<dbReference type="RefSeq" id="XP_020903092.1">
    <property type="nucleotide sequence ID" value="XM_021047433.2"/>
</dbReference>
<dbReference type="AlphaFoldDB" id="A0A913XDQ3"/>
<dbReference type="Pfam" id="PF03607">
    <property type="entry name" value="DCX"/>
    <property type="match status" value="2"/>
</dbReference>
<feature type="compositionally biased region" description="Acidic residues" evidence="1">
    <location>
        <begin position="526"/>
        <end position="560"/>
    </location>
</feature>
<keyword evidence="4" id="KW-1185">Reference proteome</keyword>
<dbReference type="PANTHER" id="PTHR23004:SF11">
    <property type="entry name" value="PROTEIN RPI-1"/>
    <property type="match status" value="1"/>
</dbReference>
<dbReference type="GO" id="GO:0035556">
    <property type="term" value="P:intracellular signal transduction"/>
    <property type="evidence" value="ECO:0007669"/>
    <property type="project" value="InterPro"/>
</dbReference>
<proteinExistence type="predicted"/>
<feature type="compositionally biased region" description="Low complexity" evidence="1">
    <location>
        <begin position="512"/>
        <end position="523"/>
    </location>
</feature>
<feature type="compositionally biased region" description="Basic and acidic residues" evidence="1">
    <location>
        <begin position="585"/>
        <end position="602"/>
    </location>
</feature>
<feature type="domain" description="Doublecortin" evidence="2">
    <location>
        <begin position="10"/>
        <end position="92"/>
    </location>
</feature>
<evidence type="ECO:0000259" key="2">
    <source>
        <dbReference type="PROSITE" id="PS50309"/>
    </source>
</evidence>
<reference evidence="3" key="1">
    <citation type="submission" date="2022-11" db="UniProtKB">
        <authorList>
            <consortium name="EnsemblMetazoa"/>
        </authorList>
    </citation>
    <scope>IDENTIFICATION</scope>
</reference>
<dbReference type="InterPro" id="IPR036572">
    <property type="entry name" value="Doublecortin_dom_sf"/>
</dbReference>
<feature type="domain" description="Doublecortin" evidence="2">
    <location>
        <begin position="129"/>
        <end position="212"/>
    </location>
</feature>
<evidence type="ECO:0000256" key="1">
    <source>
        <dbReference type="SAM" id="MobiDB-lite"/>
    </source>
</evidence>
<dbReference type="OrthoDB" id="1738954at2759"/>
<dbReference type="PROSITE" id="PS50309">
    <property type="entry name" value="DC"/>
    <property type="match status" value="2"/>
</dbReference>
<evidence type="ECO:0000313" key="3">
    <source>
        <dbReference type="EnsemblMetazoa" id="XP_020903089.1"/>
    </source>
</evidence>
<feature type="compositionally biased region" description="Basic and acidic residues" evidence="1">
    <location>
        <begin position="411"/>
        <end position="421"/>
    </location>
</feature>
<dbReference type="PANTHER" id="PTHR23004">
    <property type="entry name" value="DOUBLECORTIN DOMAIN CONTAINING 2"/>
    <property type="match status" value="1"/>
</dbReference>
<dbReference type="GeneID" id="110241563"/>
<feature type="compositionally biased region" description="Basic and acidic residues" evidence="1">
    <location>
        <begin position="455"/>
        <end position="465"/>
    </location>
</feature>
<feature type="compositionally biased region" description="Polar residues" evidence="1">
    <location>
        <begin position="238"/>
        <end position="247"/>
    </location>
</feature>